<dbReference type="AlphaFoldDB" id="A0A7S1NAE4"/>
<protein>
    <recommendedName>
        <fullName evidence="2">SAP domain-containing protein</fullName>
    </recommendedName>
</protein>
<feature type="compositionally biased region" description="Polar residues" evidence="1">
    <location>
        <begin position="1"/>
        <end position="10"/>
    </location>
</feature>
<feature type="region of interest" description="Disordered" evidence="1">
    <location>
        <begin position="75"/>
        <end position="98"/>
    </location>
</feature>
<name>A0A7S1NAE4_9EUGL</name>
<dbReference type="SUPFAM" id="SSF68906">
    <property type="entry name" value="SAP domain"/>
    <property type="match status" value="1"/>
</dbReference>
<dbReference type="Pfam" id="PF02037">
    <property type="entry name" value="SAP"/>
    <property type="match status" value="1"/>
</dbReference>
<organism evidence="3">
    <name type="scientific">Eutreptiella gymnastica</name>
    <dbReference type="NCBI Taxonomy" id="73025"/>
    <lineage>
        <taxon>Eukaryota</taxon>
        <taxon>Discoba</taxon>
        <taxon>Euglenozoa</taxon>
        <taxon>Euglenida</taxon>
        <taxon>Spirocuta</taxon>
        <taxon>Euglenophyceae</taxon>
        <taxon>Eutreptiales</taxon>
        <taxon>Eutreptiaceae</taxon>
        <taxon>Eutreptiella</taxon>
    </lineage>
</organism>
<dbReference type="InterPro" id="IPR036361">
    <property type="entry name" value="SAP_dom_sf"/>
</dbReference>
<dbReference type="EMBL" id="HBGA01046887">
    <property type="protein sequence ID" value="CAD9006082.1"/>
    <property type="molecule type" value="Transcribed_RNA"/>
</dbReference>
<dbReference type="InterPro" id="IPR003034">
    <property type="entry name" value="SAP_dom"/>
</dbReference>
<accession>A0A7S1NAE4</accession>
<dbReference type="SMART" id="SM00513">
    <property type="entry name" value="SAP"/>
    <property type="match status" value="2"/>
</dbReference>
<evidence type="ECO:0000259" key="2">
    <source>
        <dbReference type="PROSITE" id="PS50800"/>
    </source>
</evidence>
<feature type="region of interest" description="Disordered" evidence="1">
    <location>
        <begin position="420"/>
        <end position="439"/>
    </location>
</feature>
<feature type="region of interest" description="Disordered" evidence="1">
    <location>
        <begin position="481"/>
        <end position="592"/>
    </location>
</feature>
<feature type="compositionally biased region" description="Acidic residues" evidence="1">
    <location>
        <begin position="486"/>
        <end position="534"/>
    </location>
</feature>
<proteinExistence type="predicted"/>
<feature type="compositionally biased region" description="Polar residues" evidence="1">
    <location>
        <begin position="535"/>
        <end position="546"/>
    </location>
</feature>
<gene>
    <name evidence="3" type="ORF">EGYM00392_LOCUS17172</name>
</gene>
<feature type="region of interest" description="Disordered" evidence="1">
    <location>
        <begin position="779"/>
        <end position="830"/>
    </location>
</feature>
<sequence length="830" mass="89738">MRASFGNGTTKFGPESSPFPRRHSAGLLSPLCDNQLPVTPSSGILKTLYEDPMVSTLSDETKVSLVTPTFEEYNEGTEVGGLDTSPLPTPNKEDERLSPSLHRRLSMFSVGATNNLDVSGPSLEMGTNPSLGPDNGCIESASEGCSTFGQNSAAIEVETMIHLAPKVTIEATPKATTEMIQWVVVEHPHSSPDRDLSNHFGIEMVEKQAKMSISTNFTEVGDDSTTFPPIHSSWSVEKVDTEAALGSIEVIPKNLTATVEASAKEIPMEMKVEGAQVLHGPSTSTPWCPSPSRGHMPIDAKVDDGRVCSLPTSLAIDVIVPMISTEMITNPSPVPTCDAKVNETCTFSCVKRGPSALAHFCIEGGPSALAFSCDGQLSWPTPSVNQAEQRWEAESEVMVEVSVLDDSGSVKPSLNVEANAVQDHRDDQHSMLDATGAKSDGAKLVMEGVEELVALSGKEEEMEEEERCDRRRTLRPRRLQQPNWVEVEDSEGSDEDDEVTDNDEKDEEGEEEEGEEECGEEEEGEEGSIEDVEQDAQSTSGESSFCLSEDSSMVDGDSDYSSDDVVEGPRAPARTKAPPKPRISDTTFQDPTSARARVQRLVEEEALHALAVPVLQQLCTALGLPVHPKRKDALLRRLMDRCCSRDESTNNPSLEPSQLIEVTPHRPKARAARQAQVMTPHREIQAMSNTEMAGTIAIAHSMCREGRLAEVTLPQLKLYCKVLKVPCSGKKADLMDRVLHSCRGTTKAPALGPDATCNQSASDYAIGATTQPTWVDEASTEANEELGTQGSCQNEPGLGTQDSASSPQPPKKKKRKLLASSTRRESISSL</sequence>
<feature type="compositionally biased region" description="Acidic residues" evidence="1">
    <location>
        <begin position="556"/>
        <end position="566"/>
    </location>
</feature>
<evidence type="ECO:0000313" key="3">
    <source>
        <dbReference type="EMBL" id="CAD9006082.1"/>
    </source>
</evidence>
<feature type="domain" description="SAP" evidence="2">
    <location>
        <begin position="708"/>
        <end position="742"/>
    </location>
</feature>
<feature type="region of interest" description="Disordered" evidence="1">
    <location>
        <begin position="455"/>
        <end position="474"/>
    </location>
</feature>
<reference evidence="3" key="1">
    <citation type="submission" date="2021-01" db="EMBL/GenBank/DDBJ databases">
        <authorList>
            <person name="Corre E."/>
            <person name="Pelletier E."/>
            <person name="Niang G."/>
            <person name="Scheremetjew M."/>
            <person name="Finn R."/>
            <person name="Kale V."/>
            <person name="Holt S."/>
            <person name="Cochrane G."/>
            <person name="Meng A."/>
            <person name="Brown T."/>
            <person name="Cohen L."/>
        </authorList>
    </citation>
    <scope>NUCLEOTIDE SEQUENCE</scope>
    <source>
        <strain evidence="3">NIES-381</strain>
    </source>
</reference>
<dbReference type="PROSITE" id="PS50800">
    <property type="entry name" value="SAP"/>
    <property type="match status" value="1"/>
</dbReference>
<dbReference type="Gene3D" id="1.10.720.30">
    <property type="entry name" value="SAP domain"/>
    <property type="match status" value="1"/>
</dbReference>
<evidence type="ECO:0000256" key="1">
    <source>
        <dbReference type="SAM" id="MobiDB-lite"/>
    </source>
</evidence>
<feature type="region of interest" description="Disordered" evidence="1">
    <location>
        <begin position="1"/>
        <end position="33"/>
    </location>
</feature>